<feature type="compositionally biased region" description="Polar residues" evidence="6">
    <location>
        <begin position="243"/>
        <end position="270"/>
    </location>
</feature>
<keyword evidence="9" id="KW-1185">Reference proteome</keyword>
<dbReference type="PANTHER" id="PTHR16223">
    <property type="entry name" value="TRANSCRIPTION FACTOR BHLH83-RELATED"/>
    <property type="match status" value="1"/>
</dbReference>
<evidence type="ECO:0000256" key="6">
    <source>
        <dbReference type="SAM" id="MobiDB-lite"/>
    </source>
</evidence>
<dbReference type="FunFam" id="4.10.280.10:FF:000022">
    <property type="entry name" value="Basic helix-loop-helix transcription factor"/>
    <property type="match status" value="1"/>
</dbReference>
<protein>
    <recommendedName>
        <fullName evidence="7">BHLH domain-containing protein</fullName>
    </recommendedName>
</protein>
<sequence length="375" mass="42355">MEPLTAFFDEEWESLSRMFTSTDDADFMLQLHGSDINLLSEEPSNFWPVNVENVAGVGESFFCYDHDTTTSIDYTNNFQNTSISQDSCNSTSPSDTSVVLPNLSHEFNQANDTDVFQLTNDTRDQSMDFYVMDEKNEILSVQQVFPDGSCPREENANDKLGNAESDQTKCTDNSANYEELLLKRKHCSKSEAEDKLNNDTVENPKKKSRVSRNAQKNKRDVQPKAKKNQKVAQISTNEEEANAAQNRQSCCSYNSEDDSNASQESNGGETSDTKEPAALNLNGKTRASRGSATDPQSLYARKRRERINERLRILQNLIPNGTKVDISTMLEEAVHYVKFLQLQIKLLSSDDMWMYAPIVYNGLDIGMYGRIFPTL</sequence>
<comment type="caution">
    <text evidence="8">The sequence shown here is derived from an EMBL/GenBank/DDBJ whole genome shotgun (WGS) entry which is preliminary data.</text>
</comment>
<feature type="region of interest" description="Disordered" evidence="6">
    <location>
        <begin position="146"/>
        <end position="171"/>
    </location>
</feature>
<dbReference type="InterPro" id="IPR011598">
    <property type="entry name" value="bHLH_dom"/>
</dbReference>
<keyword evidence="2" id="KW-0805">Transcription regulation</keyword>
<gene>
    <name evidence="8" type="ORF">ACH5RR_034904</name>
</gene>
<dbReference type="InterPro" id="IPR036638">
    <property type="entry name" value="HLH_DNA-bd_sf"/>
</dbReference>
<dbReference type="CDD" id="cd11454">
    <property type="entry name" value="bHLH_AtIND_like"/>
    <property type="match status" value="1"/>
</dbReference>
<evidence type="ECO:0000256" key="4">
    <source>
        <dbReference type="ARBA" id="ARBA00023163"/>
    </source>
</evidence>
<dbReference type="Pfam" id="PF00010">
    <property type="entry name" value="HLH"/>
    <property type="match status" value="1"/>
</dbReference>
<evidence type="ECO:0000313" key="8">
    <source>
        <dbReference type="EMBL" id="KAL3505063.1"/>
    </source>
</evidence>
<dbReference type="InterPro" id="IPR045843">
    <property type="entry name" value="IND-like"/>
</dbReference>
<evidence type="ECO:0000256" key="5">
    <source>
        <dbReference type="ARBA" id="ARBA00023242"/>
    </source>
</evidence>
<dbReference type="SUPFAM" id="SSF47459">
    <property type="entry name" value="HLH, helix-loop-helix DNA-binding domain"/>
    <property type="match status" value="1"/>
</dbReference>
<accession>A0ABD2YC99</accession>
<feature type="compositionally biased region" description="Basic and acidic residues" evidence="6">
    <location>
        <begin position="190"/>
        <end position="205"/>
    </location>
</feature>
<keyword evidence="3" id="KW-0238">DNA-binding</keyword>
<dbReference type="AlphaFoldDB" id="A0ABD2YC99"/>
<dbReference type="GO" id="GO:0048766">
    <property type="term" value="P:root hair initiation"/>
    <property type="evidence" value="ECO:0007669"/>
    <property type="project" value="UniProtKB-ARBA"/>
</dbReference>
<dbReference type="Proteomes" id="UP001630127">
    <property type="component" value="Unassembled WGS sequence"/>
</dbReference>
<evidence type="ECO:0000313" key="9">
    <source>
        <dbReference type="Proteomes" id="UP001630127"/>
    </source>
</evidence>
<evidence type="ECO:0000259" key="7">
    <source>
        <dbReference type="PROSITE" id="PS50888"/>
    </source>
</evidence>
<keyword evidence="4" id="KW-0804">Transcription</keyword>
<dbReference type="SMART" id="SM00353">
    <property type="entry name" value="HLH"/>
    <property type="match status" value="1"/>
</dbReference>
<dbReference type="GO" id="GO:0003677">
    <property type="term" value="F:DNA binding"/>
    <property type="evidence" value="ECO:0007669"/>
    <property type="project" value="UniProtKB-KW"/>
</dbReference>
<dbReference type="EMBL" id="JBJUIK010000014">
    <property type="protein sequence ID" value="KAL3505063.1"/>
    <property type="molecule type" value="Genomic_DNA"/>
</dbReference>
<organism evidence="8 9">
    <name type="scientific">Cinchona calisaya</name>
    <dbReference type="NCBI Taxonomy" id="153742"/>
    <lineage>
        <taxon>Eukaryota</taxon>
        <taxon>Viridiplantae</taxon>
        <taxon>Streptophyta</taxon>
        <taxon>Embryophyta</taxon>
        <taxon>Tracheophyta</taxon>
        <taxon>Spermatophyta</taxon>
        <taxon>Magnoliopsida</taxon>
        <taxon>eudicotyledons</taxon>
        <taxon>Gunneridae</taxon>
        <taxon>Pentapetalae</taxon>
        <taxon>asterids</taxon>
        <taxon>lamiids</taxon>
        <taxon>Gentianales</taxon>
        <taxon>Rubiaceae</taxon>
        <taxon>Cinchonoideae</taxon>
        <taxon>Cinchoneae</taxon>
        <taxon>Cinchona</taxon>
    </lineage>
</organism>
<proteinExistence type="predicted"/>
<dbReference type="PROSITE" id="PS50888">
    <property type="entry name" value="BHLH"/>
    <property type="match status" value="1"/>
</dbReference>
<dbReference type="GO" id="GO:0005634">
    <property type="term" value="C:nucleus"/>
    <property type="evidence" value="ECO:0007669"/>
    <property type="project" value="UniProtKB-SubCell"/>
</dbReference>
<evidence type="ECO:0000256" key="2">
    <source>
        <dbReference type="ARBA" id="ARBA00023015"/>
    </source>
</evidence>
<feature type="region of interest" description="Disordered" evidence="6">
    <location>
        <begin position="190"/>
        <end position="303"/>
    </location>
</feature>
<dbReference type="PANTHER" id="PTHR16223:SF274">
    <property type="entry name" value="TRANSCRIPTION FACTOR BHLH84"/>
    <property type="match status" value="1"/>
</dbReference>
<feature type="domain" description="BHLH" evidence="7">
    <location>
        <begin position="291"/>
        <end position="340"/>
    </location>
</feature>
<comment type="subcellular location">
    <subcellularLocation>
        <location evidence="1">Nucleus</location>
    </subcellularLocation>
</comment>
<feature type="compositionally biased region" description="Polar residues" evidence="6">
    <location>
        <begin position="282"/>
        <end position="296"/>
    </location>
</feature>
<evidence type="ECO:0000256" key="3">
    <source>
        <dbReference type="ARBA" id="ARBA00023125"/>
    </source>
</evidence>
<name>A0ABD2YC99_9GENT</name>
<evidence type="ECO:0000256" key="1">
    <source>
        <dbReference type="ARBA" id="ARBA00004123"/>
    </source>
</evidence>
<dbReference type="GO" id="GO:0006355">
    <property type="term" value="P:regulation of DNA-templated transcription"/>
    <property type="evidence" value="ECO:0007669"/>
    <property type="project" value="UniProtKB-ARBA"/>
</dbReference>
<dbReference type="Gene3D" id="4.10.280.10">
    <property type="entry name" value="Helix-loop-helix DNA-binding domain"/>
    <property type="match status" value="1"/>
</dbReference>
<reference evidence="8 9" key="1">
    <citation type="submission" date="2024-11" db="EMBL/GenBank/DDBJ databases">
        <title>A near-complete genome assembly of Cinchona calisaya.</title>
        <authorList>
            <person name="Lian D.C."/>
            <person name="Zhao X.W."/>
            <person name="Wei L."/>
        </authorList>
    </citation>
    <scope>NUCLEOTIDE SEQUENCE [LARGE SCALE GENOMIC DNA]</scope>
    <source>
        <tissue evidence="8">Nenye</tissue>
    </source>
</reference>
<keyword evidence="5" id="KW-0539">Nucleus</keyword>